<keyword evidence="2" id="KW-0732">Signal</keyword>
<dbReference type="CDD" id="cd16894">
    <property type="entry name" value="MltD-like"/>
    <property type="match status" value="1"/>
</dbReference>
<accession>A0ABR7Z334</accession>
<dbReference type="PROSITE" id="PS00922">
    <property type="entry name" value="TRANSGLYCOSYLASE"/>
    <property type="match status" value="1"/>
</dbReference>
<evidence type="ECO:0000256" key="1">
    <source>
        <dbReference type="ARBA" id="ARBA00007734"/>
    </source>
</evidence>
<dbReference type="RefSeq" id="WP_190421511.1">
    <property type="nucleotide sequence ID" value="NZ_JAAOCA010000016.1"/>
</dbReference>
<dbReference type="Gene3D" id="1.10.530.10">
    <property type="match status" value="1"/>
</dbReference>
<feature type="signal peptide" evidence="2">
    <location>
        <begin position="1"/>
        <end position="29"/>
    </location>
</feature>
<comment type="similarity">
    <text evidence="1">Belongs to the transglycosylase Slt family.</text>
</comment>
<feature type="chain" id="PRO_5045164778" evidence="2">
    <location>
        <begin position="30"/>
        <end position="362"/>
    </location>
</feature>
<evidence type="ECO:0000313" key="4">
    <source>
        <dbReference type="EMBL" id="MBD1599782.1"/>
    </source>
</evidence>
<dbReference type="InterPro" id="IPR008258">
    <property type="entry name" value="Transglycosylase_SLT_dom_1"/>
</dbReference>
<dbReference type="PANTHER" id="PTHR37423">
    <property type="entry name" value="SOLUBLE LYTIC MUREIN TRANSGLYCOSYLASE-RELATED"/>
    <property type="match status" value="1"/>
</dbReference>
<evidence type="ECO:0000256" key="2">
    <source>
        <dbReference type="SAM" id="SignalP"/>
    </source>
</evidence>
<evidence type="ECO:0000313" key="5">
    <source>
        <dbReference type="Proteomes" id="UP000805841"/>
    </source>
</evidence>
<name>A0ABR7Z334_9PSED</name>
<dbReference type="SUPFAM" id="SSF53955">
    <property type="entry name" value="Lysozyme-like"/>
    <property type="match status" value="1"/>
</dbReference>
<dbReference type="Pfam" id="PF01464">
    <property type="entry name" value="SLT"/>
    <property type="match status" value="1"/>
</dbReference>
<comment type="caution">
    <text evidence="4">The sequence shown here is derived from an EMBL/GenBank/DDBJ whole genome shotgun (WGS) entry which is preliminary data.</text>
</comment>
<organism evidence="4 5">
    <name type="scientific">Pseudomonas typographi</name>
    <dbReference type="NCBI Taxonomy" id="2715964"/>
    <lineage>
        <taxon>Bacteria</taxon>
        <taxon>Pseudomonadati</taxon>
        <taxon>Pseudomonadota</taxon>
        <taxon>Gammaproteobacteria</taxon>
        <taxon>Pseudomonadales</taxon>
        <taxon>Pseudomonadaceae</taxon>
        <taxon>Pseudomonas</taxon>
    </lineage>
</organism>
<proteinExistence type="inferred from homology"/>
<dbReference type="InterPro" id="IPR023346">
    <property type="entry name" value="Lysozyme-like_dom_sf"/>
</dbReference>
<keyword evidence="5" id="KW-1185">Reference proteome</keyword>
<sequence>MFPCHPLSYRIHSLRLAQLWVLVTFLLCAGCQANAPAELPSARSPRLVILETPPPRTALSPPRNPVVAPGPSGEGIWARVSRGSTLSKQVGHNRRVDEQASWLIDNRRFLAHASSMAGPYLHFIVQSLEQRNLPPELALLPMIESAYDPEAVSPRAAVGLWQFMPATASHCGLRQTPGYDGRRDVLASTLAAMDYLARLHAMFQGDWLLALAAYNAGEGTVARAMDANRRRGLPTDYWHLNLPRETDDYVPRLLALSMLIGAPEAHGIDLQQVANEPYFAKVALPHPVDLRQLAQASGIAEKELRRLNPAYLHNTTAEGPGHLLVPIAQQRPLMASLKASDDLPAASALAPAQTAVAAAGLE</sequence>
<dbReference type="PANTHER" id="PTHR37423:SF2">
    <property type="entry name" value="MEMBRANE-BOUND LYTIC MUREIN TRANSGLYCOSYLASE C"/>
    <property type="match status" value="1"/>
</dbReference>
<evidence type="ECO:0000259" key="3">
    <source>
        <dbReference type="Pfam" id="PF01464"/>
    </source>
</evidence>
<feature type="domain" description="Transglycosylase SLT" evidence="3">
    <location>
        <begin position="127"/>
        <end position="230"/>
    </location>
</feature>
<gene>
    <name evidence="4" type="ORF">HAQ05_13845</name>
</gene>
<dbReference type="EMBL" id="JAAOCA010000016">
    <property type="protein sequence ID" value="MBD1599782.1"/>
    <property type="molecule type" value="Genomic_DNA"/>
</dbReference>
<dbReference type="Proteomes" id="UP000805841">
    <property type="component" value="Unassembled WGS sequence"/>
</dbReference>
<protein>
    <submittedName>
        <fullName evidence="4">Transglycosylase SLT domain-containing protein</fullName>
    </submittedName>
</protein>
<dbReference type="InterPro" id="IPR000189">
    <property type="entry name" value="Transglyc_AS"/>
</dbReference>
<reference evidence="4 5" key="1">
    <citation type="journal article" date="2020" name="Insects">
        <title>Bacteria Belonging to Pseudomonas typographi sp. nov. from the Bark Beetle Ips typographus Have Genomic Potential to Aid in the Host Ecology.</title>
        <authorList>
            <person name="Peral-Aranega E."/>
            <person name="Saati-Santamaria Z."/>
            <person name="Kolarik M."/>
            <person name="Rivas R."/>
            <person name="Garcia-Fraile P."/>
        </authorList>
    </citation>
    <scope>NUCLEOTIDE SEQUENCE [LARGE SCALE GENOMIC DNA]</scope>
    <source>
        <strain evidence="4 5">CA3A</strain>
    </source>
</reference>